<accession>A0A0R2BFB8</accession>
<feature type="transmembrane region" description="Helical" evidence="6">
    <location>
        <begin position="362"/>
        <end position="383"/>
    </location>
</feature>
<dbReference type="EMBL" id="AYYR01000009">
    <property type="protein sequence ID" value="KRM77754.1"/>
    <property type="molecule type" value="Genomic_DNA"/>
</dbReference>
<organism evidence="7 8">
    <name type="scientific">Secundilactobacillus collinoides DSM 20515 = JCM 1123</name>
    <dbReference type="NCBI Taxonomy" id="1423733"/>
    <lineage>
        <taxon>Bacteria</taxon>
        <taxon>Bacillati</taxon>
        <taxon>Bacillota</taxon>
        <taxon>Bacilli</taxon>
        <taxon>Lactobacillales</taxon>
        <taxon>Lactobacillaceae</taxon>
        <taxon>Secundilactobacillus</taxon>
    </lineage>
</organism>
<dbReference type="GO" id="GO:0022857">
    <property type="term" value="F:transmembrane transporter activity"/>
    <property type="evidence" value="ECO:0007669"/>
    <property type="project" value="InterPro"/>
</dbReference>
<dbReference type="Pfam" id="PF00939">
    <property type="entry name" value="Na_sulph_symp"/>
    <property type="match status" value="1"/>
</dbReference>
<feature type="transmembrane region" description="Helical" evidence="6">
    <location>
        <begin position="82"/>
        <end position="101"/>
    </location>
</feature>
<reference evidence="7 8" key="1">
    <citation type="journal article" date="2015" name="Genome Announc.">
        <title>Expanding the biotechnology potential of lactobacilli through comparative genomics of 213 strains and associated genera.</title>
        <authorList>
            <person name="Sun Z."/>
            <person name="Harris H.M."/>
            <person name="McCann A."/>
            <person name="Guo C."/>
            <person name="Argimon S."/>
            <person name="Zhang W."/>
            <person name="Yang X."/>
            <person name="Jeffery I.B."/>
            <person name="Cooney J.C."/>
            <person name="Kagawa T.F."/>
            <person name="Liu W."/>
            <person name="Song Y."/>
            <person name="Salvetti E."/>
            <person name="Wrobel A."/>
            <person name="Rasinkangas P."/>
            <person name="Parkhill J."/>
            <person name="Rea M.C."/>
            <person name="O'Sullivan O."/>
            <person name="Ritari J."/>
            <person name="Douillard F.P."/>
            <person name="Paul Ross R."/>
            <person name="Yang R."/>
            <person name="Briner A.E."/>
            <person name="Felis G.E."/>
            <person name="de Vos W.M."/>
            <person name="Barrangou R."/>
            <person name="Klaenhammer T.R."/>
            <person name="Caufield P.W."/>
            <person name="Cui Y."/>
            <person name="Zhang H."/>
            <person name="O'Toole P.W."/>
        </authorList>
    </citation>
    <scope>NUCLEOTIDE SEQUENCE [LARGE SCALE GENOMIC DNA]</scope>
    <source>
        <strain evidence="7 8">DSM 20515</strain>
    </source>
</reference>
<dbReference type="AlphaFoldDB" id="A0A0R2BFB8"/>
<feature type="transmembrane region" description="Helical" evidence="6">
    <location>
        <begin position="14"/>
        <end position="31"/>
    </location>
</feature>
<sequence>MNTLKLNQVKYKKLIWPILIGLLIWFLSPFKPAGVSLNAWHMFAIFVATIIGCISQPLPIAGVAIIAMTVCVLFNVTSIDDAMTGFGDSTVWMIAMAYFLSRGFVNTGLGRRVALIFVRLFGKRTLGLAYALIGVDLVTSPATPSNTARAGGIVFPIIESVSAAYDSNPKDGTQRKVGSFLIFSAFHGNVATSGLFMTAMAPNLVAVALAKSMHINITWMGWFLAGVVPGLISLILVPLIIYKMYPPEVKDTPNAKAWADAELVKMGRMSLPEKLMGVIFLLALVLWMLSSFIGLDATLVAFMAVSLLLLSGVLSVSDILHETGAWNTLVWFSILIFMAGQLNTLGFIPWLSKAIGNSLHGVGWGVVLAVLMLVYFYAHYLFAGATAHVSAMYGAFLGVAVSAGAPPMLAALLLGFDGAIFSSTTHYANGPSSIMFGPGYVTQSDWWKMNFVLGIFYLIVWGGIGALWMKVIGIW</sequence>
<feature type="transmembrane region" description="Helical" evidence="6">
    <location>
        <begin position="219"/>
        <end position="242"/>
    </location>
</feature>
<keyword evidence="4 6" id="KW-1133">Transmembrane helix</keyword>
<proteinExistence type="inferred from homology"/>
<dbReference type="PANTHER" id="PTHR42826">
    <property type="entry name" value="DICARBOXYLATE TRANSPORTER 2.1, CHLOROPLASTIC"/>
    <property type="match status" value="1"/>
</dbReference>
<dbReference type="Proteomes" id="UP000051845">
    <property type="component" value="Unassembled WGS sequence"/>
</dbReference>
<feature type="transmembrane region" description="Helical" evidence="6">
    <location>
        <begin position="43"/>
        <end position="76"/>
    </location>
</feature>
<dbReference type="NCBIfam" id="TIGR00785">
    <property type="entry name" value="dass"/>
    <property type="match status" value="1"/>
</dbReference>
<feature type="transmembrane region" description="Helical" evidence="6">
    <location>
        <begin position="177"/>
        <end position="199"/>
    </location>
</feature>
<evidence type="ECO:0000256" key="1">
    <source>
        <dbReference type="ARBA" id="ARBA00004141"/>
    </source>
</evidence>
<evidence type="ECO:0000313" key="7">
    <source>
        <dbReference type="EMBL" id="KRM77754.1"/>
    </source>
</evidence>
<feature type="transmembrane region" description="Helical" evidence="6">
    <location>
        <begin position="275"/>
        <end position="293"/>
    </location>
</feature>
<protein>
    <submittedName>
        <fullName evidence="7">Cation transport protein</fullName>
    </submittedName>
</protein>
<evidence type="ECO:0000256" key="6">
    <source>
        <dbReference type="SAM" id="Phobius"/>
    </source>
</evidence>
<comment type="caution">
    <text evidence="7">The sequence shown here is derived from an EMBL/GenBank/DDBJ whole genome shotgun (WGS) entry which is preliminary data.</text>
</comment>
<evidence type="ECO:0000256" key="3">
    <source>
        <dbReference type="ARBA" id="ARBA00022692"/>
    </source>
</evidence>
<feature type="transmembrane region" description="Helical" evidence="6">
    <location>
        <begin position="329"/>
        <end position="350"/>
    </location>
</feature>
<gene>
    <name evidence="7" type="ORF">FC82_GL003130</name>
</gene>
<comment type="subcellular location">
    <subcellularLocation>
        <location evidence="1">Membrane</location>
        <topology evidence="1">Multi-pass membrane protein</topology>
    </subcellularLocation>
</comment>
<evidence type="ECO:0000256" key="5">
    <source>
        <dbReference type="ARBA" id="ARBA00023136"/>
    </source>
</evidence>
<feature type="transmembrane region" description="Helical" evidence="6">
    <location>
        <begin position="299"/>
        <end position="317"/>
    </location>
</feature>
<feature type="transmembrane region" description="Helical" evidence="6">
    <location>
        <begin position="395"/>
        <end position="416"/>
    </location>
</feature>
<dbReference type="PIRSF" id="PIRSF002457">
    <property type="entry name" value="DASS"/>
    <property type="match status" value="1"/>
</dbReference>
<dbReference type="InterPro" id="IPR030676">
    <property type="entry name" value="CitT-rel"/>
</dbReference>
<dbReference type="InterPro" id="IPR001898">
    <property type="entry name" value="SLC13A/DASS"/>
</dbReference>
<dbReference type="STRING" id="33960.TY91_11520"/>
<dbReference type="GO" id="GO:0016020">
    <property type="term" value="C:membrane"/>
    <property type="evidence" value="ECO:0007669"/>
    <property type="project" value="UniProtKB-SubCell"/>
</dbReference>
<evidence type="ECO:0000256" key="2">
    <source>
        <dbReference type="ARBA" id="ARBA00007349"/>
    </source>
</evidence>
<keyword evidence="5 6" id="KW-0472">Membrane</keyword>
<feature type="transmembrane region" description="Helical" evidence="6">
    <location>
        <begin position="451"/>
        <end position="469"/>
    </location>
</feature>
<dbReference type="PATRIC" id="fig|1423733.4.peg.3254"/>
<comment type="similarity">
    <text evidence="2">Belongs to the SLC13A/DASS transporter (TC 2.A.47) family. DIT1 subfamily.</text>
</comment>
<keyword evidence="3 6" id="KW-0812">Transmembrane</keyword>
<evidence type="ECO:0000313" key="8">
    <source>
        <dbReference type="Proteomes" id="UP000051845"/>
    </source>
</evidence>
<name>A0A0R2BFB8_SECCO</name>
<evidence type="ECO:0000256" key="4">
    <source>
        <dbReference type="ARBA" id="ARBA00022989"/>
    </source>
</evidence>